<reference evidence="1" key="1">
    <citation type="submission" date="2022-12" db="EMBL/GenBank/DDBJ databases">
        <title>Reference genome sequencing for broad-spectrum identification of bacterial and archaeal isolates by mass spectrometry.</title>
        <authorList>
            <person name="Sekiguchi Y."/>
            <person name="Tourlousse D.M."/>
        </authorList>
    </citation>
    <scope>NUCLEOTIDE SEQUENCE</scope>
    <source>
        <strain evidence="1">ASRB1</strain>
    </source>
</reference>
<dbReference type="AlphaFoldDB" id="A0A9W6FU92"/>
<keyword evidence="2" id="KW-1185">Reference proteome</keyword>
<sequence length="48" mass="5094">MGFEFGVGRILANGGTDDKEFLIPLFPNGGEAAGLMKIGLDPQITQTR</sequence>
<proteinExistence type="predicted"/>
<dbReference type="EMBL" id="BSDR01000001">
    <property type="protein sequence ID" value="GLI34972.1"/>
    <property type="molecule type" value="Genomic_DNA"/>
</dbReference>
<gene>
    <name evidence="1" type="ORF">DAMNIGENAA_24050</name>
</gene>
<evidence type="ECO:0000313" key="1">
    <source>
        <dbReference type="EMBL" id="GLI34972.1"/>
    </source>
</evidence>
<name>A0A9W6FU92_9BACT</name>
<comment type="caution">
    <text evidence="1">The sequence shown here is derived from an EMBL/GenBank/DDBJ whole genome shotgun (WGS) entry which is preliminary data.</text>
</comment>
<dbReference type="Proteomes" id="UP001144372">
    <property type="component" value="Unassembled WGS sequence"/>
</dbReference>
<accession>A0A9W6FU92</accession>
<evidence type="ECO:0000313" key="2">
    <source>
        <dbReference type="Proteomes" id="UP001144372"/>
    </source>
</evidence>
<protein>
    <submittedName>
        <fullName evidence="1">Uncharacterized protein</fullName>
    </submittedName>
</protein>
<organism evidence="1 2">
    <name type="scientific">Desulforhabdus amnigena</name>
    <dbReference type="NCBI Taxonomy" id="40218"/>
    <lineage>
        <taxon>Bacteria</taxon>
        <taxon>Pseudomonadati</taxon>
        <taxon>Thermodesulfobacteriota</taxon>
        <taxon>Syntrophobacteria</taxon>
        <taxon>Syntrophobacterales</taxon>
        <taxon>Syntrophobacteraceae</taxon>
        <taxon>Desulforhabdus</taxon>
    </lineage>
</organism>